<keyword evidence="2 5" id="KW-0238">DNA-binding</keyword>
<feature type="domain" description="HTH luxR-type" evidence="4">
    <location>
        <begin position="149"/>
        <end position="214"/>
    </location>
</feature>
<dbReference type="Gene3D" id="3.40.50.2300">
    <property type="match status" value="1"/>
</dbReference>
<dbReference type="PANTHER" id="PTHR44688:SF16">
    <property type="entry name" value="DNA-BINDING TRANSCRIPTIONAL ACTIVATOR DEVR_DOSR"/>
    <property type="match status" value="1"/>
</dbReference>
<dbReference type="SUPFAM" id="SSF46894">
    <property type="entry name" value="C-terminal effector domain of the bipartite response regulators"/>
    <property type="match status" value="1"/>
</dbReference>
<dbReference type="InterPro" id="IPR016032">
    <property type="entry name" value="Sig_transdc_resp-reg_C-effctor"/>
</dbReference>
<dbReference type="PROSITE" id="PS50043">
    <property type="entry name" value="HTH_LUXR_2"/>
    <property type="match status" value="1"/>
</dbReference>
<evidence type="ECO:0000256" key="2">
    <source>
        <dbReference type="ARBA" id="ARBA00023125"/>
    </source>
</evidence>
<protein>
    <submittedName>
        <fullName evidence="5">DNA-binding CsgD family transcriptional regulator</fullName>
    </submittedName>
</protein>
<dbReference type="PROSITE" id="PS00622">
    <property type="entry name" value="HTH_LUXR_1"/>
    <property type="match status" value="1"/>
</dbReference>
<dbReference type="AlphaFoldDB" id="A0A841R6Y3"/>
<evidence type="ECO:0000256" key="1">
    <source>
        <dbReference type="ARBA" id="ARBA00023015"/>
    </source>
</evidence>
<dbReference type="SMART" id="SM00421">
    <property type="entry name" value="HTH_LUXR"/>
    <property type="match status" value="1"/>
</dbReference>
<dbReference type="GO" id="GO:0003677">
    <property type="term" value="F:DNA binding"/>
    <property type="evidence" value="ECO:0007669"/>
    <property type="project" value="UniProtKB-KW"/>
</dbReference>
<dbReference type="Gene3D" id="1.10.10.10">
    <property type="entry name" value="Winged helix-like DNA-binding domain superfamily/Winged helix DNA-binding domain"/>
    <property type="match status" value="1"/>
</dbReference>
<dbReference type="CDD" id="cd06170">
    <property type="entry name" value="LuxR_C_like"/>
    <property type="match status" value="1"/>
</dbReference>
<evidence type="ECO:0000256" key="3">
    <source>
        <dbReference type="ARBA" id="ARBA00023163"/>
    </source>
</evidence>
<keyword evidence="1" id="KW-0805">Transcription regulation</keyword>
<evidence type="ECO:0000313" key="5">
    <source>
        <dbReference type="EMBL" id="MBB6479596.1"/>
    </source>
</evidence>
<dbReference type="PRINTS" id="PR00038">
    <property type="entry name" value="HTHLUXR"/>
</dbReference>
<comment type="caution">
    <text evidence="5">The sequence shown here is derived from an EMBL/GenBank/DDBJ whole genome shotgun (WGS) entry which is preliminary data.</text>
</comment>
<dbReference type="PANTHER" id="PTHR44688">
    <property type="entry name" value="DNA-BINDING TRANSCRIPTIONAL ACTIVATOR DEVR_DOSR"/>
    <property type="match status" value="1"/>
</dbReference>
<dbReference type="InterPro" id="IPR000792">
    <property type="entry name" value="Tscrpt_reg_LuxR_C"/>
</dbReference>
<dbReference type="Pfam" id="PF00196">
    <property type="entry name" value="GerE"/>
    <property type="match status" value="1"/>
</dbReference>
<reference evidence="5 6" key="1">
    <citation type="submission" date="2020-08" db="EMBL/GenBank/DDBJ databases">
        <title>Genomic Encyclopedia of Type Strains, Phase IV (KMG-IV): sequencing the most valuable type-strain genomes for metagenomic binning, comparative biology and taxonomic classification.</title>
        <authorList>
            <person name="Goeker M."/>
        </authorList>
    </citation>
    <scope>NUCLEOTIDE SEQUENCE [LARGE SCALE GENOMIC DNA]</scope>
    <source>
        <strain evidence="5 6">DSM 2461</strain>
    </source>
</reference>
<evidence type="ECO:0000259" key="4">
    <source>
        <dbReference type="PROSITE" id="PS50043"/>
    </source>
</evidence>
<dbReference type="EMBL" id="JACHGJ010000002">
    <property type="protein sequence ID" value="MBB6479596.1"/>
    <property type="molecule type" value="Genomic_DNA"/>
</dbReference>
<evidence type="ECO:0000313" key="6">
    <source>
        <dbReference type="Proteomes" id="UP000587760"/>
    </source>
</evidence>
<keyword evidence="6" id="KW-1185">Reference proteome</keyword>
<dbReference type="InterPro" id="IPR036388">
    <property type="entry name" value="WH-like_DNA-bd_sf"/>
</dbReference>
<dbReference type="RefSeq" id="WP_184744976.1">
    <property type="nucleotide sequence ID" value="NZ_JACHGJ010000002.1"/>
</dbReference>
<dbReference type="Proteomes" id="UP000587760">
    <property type="component" value="Unassembled WGS sequence"/>
</dbReference>
<accession>A0A841R6Y3</accession>
<proteinExistence type="predicted"/>
<dbReference type="GO" id="GO:0006355">
    <property type="term" value="P:regulation of DNA-templated transcription"/>
    <property type="evidence" value="ECO:0007669"/>
    <property type="project" value="InterPro"/>
</dbReference>
<sequence length="215" mass="24756">MNNVSILILSESLTGQLLDEYFTGSSEYSSKLISLDHFQELEKNQDFSNTILLVDASSAGVIDCLENECGNKDLIPLFRSSALFNAVKNSNEEQLAIKCGFKGIFYFDEVIKNFKREIDYLIDGGIRVNKKLLFDIMHSTKLEEDKTYEEIQSEMLTNRENEILNEVRKGLTNKEIAYQMFISEATVKRHMSNIFEKIGIHDRRKVIKEFIGTKM</sequence>
<organism evidence="5 6">
    <name type="scientific">Spirochaeta isovalerica</name>
    <dbReference type="NCBI Taxonomy" id="150"/>
    <lineage>
        <taxon>Bacteria</taxon>
        <taxon>Pseudomonadati</taxon>
        <taxon>Spirochaetota</taxon>
        <taxon>Spirochaetia</taxon>
        <taxon>Spirochaetales</taxon>
        <taxon>Spirochaetaceae</taxon>
        <taxon>Spirochaeta</taxon>
    </lineage>
</organism>
<gene>
    <name evidence="5" type="ORF">HNR50_001254</name>
</gene>
<name>A0A841R6Y3_9SPIO</name>
<keyword evidence="3" id="KW-0804">Transcription</keyword>